<organism evidence="1 2">
    <name type="scientific">Candidatus Odoribacter faecigallinarum</name>
    <dbReference type="NCBI Taxonomy" id="2838706"/>
    <lineage>
        <taxon>Bacteria</taxon>
        <taxon>Pseudomonadati</taxon>
        <taxon>Bacteroidota</taxon>
        <taxon>Bacteroidia</taxon>
        <taxon>Bacteroidales</taxon>
        <taxon>Odoribacteraceae</taxon>
        <taxon>Odoribacter</taxon>
    </lineage>
</organism>
<dbReference type="Proteomes" id="UP000824202">
    <property type="component" value="Unassembled WGS sequence"/>
</dbReference>
<dbReference type="PROSITE" id="PS51257">
    <property type="entry name" value="PROKAR_LIPOPROTEIN"/>
    <property type="match status" value="1"/>
</dbReference>
<comment type="caution">
    <text evidence="1">The sequence shown here is derived from an EMBL/GenBank/DDBJ whole genome shotgun (WGS) entry which is preliminary data.</text>
</comment>
<dbReference type="EMBL" id="DXFT01000139">
    <property type="protein sequence ID" value="HIX03892.1"/>
    <property type="molecule type" value="Genomic_DNA"/>
</dbReference>
<proteinExistence type="predicted"/>
<dbReference type="AlphaFoldDB" id="A0A9D1V0M0"/>
<gene>
    <name evidence="1" type="ORF">H9863_07240</name>
</gene>
<reference evidence="1" key="1">
    <citation type="journal article" date="2021" name="PeerJ">
        <title>Extensive microbial diversity within the chicken gut microbiome revealed by metagenomics and culture.</title>
        <authorList>
            <person name="Gilroy R."/>
            <person name="Ravi A."/>
            <person name="Getino M."/>
            <person name="Pursley I."/>
            <person name="Horton D.L."/>
            <person name="Alikhan N.F."/>
            <person name="Baker D."/>
            <person name="Gharbi K."/>
            <person name="Hall N."/>
            <person name="Watson M."/>
            <person name="Adriaenssens E.M."/>
            <person name="Foster-Nyarko E."/>
            <person name="Jarju S."/>
            <person name="Secka A."/>
            <person name="Antonio M."/>
            <person name="Oren A."/>
            <person name="Chaudhuri R.R."/>
            <person name="La Ragione R."/>
            <person name="Hildebrand F."/>
            <person name="Pallen M.J."/>
        </authorList>
    </citation>
    <scope>NUCLEOTIDE SEQUENCE</scope>
    <source>
        <strain evidence="1">23274</strain>
    </source>
</reference>
<name>A0A9D1V0M0_9BACT</name>
<evidence type="ECO:0000313" key="1">
    <source>
        <dbReference type="EMBL" id="HIX03892.1"/>
    </source>
</evidence>
<reference evidence="1" key="2">
    <citation type="submission" date="2021-04" db="EMBL/GenBank/DDBJ databases">
        <authorList>
            <person name="Gilroy R."/>
        </authorList>
    </citation>
    <scope>NUCLEOTIDE SEQUENCE</scope>
    <source>
        <strain evidence="1">23274</strain>
    </source>
</reference>
<protein>
    <recommendedName>
        <fullName evidence="3">Lipoprotein</fullName>
    </recommendedName>
</protein>
<evidence type="ECO:0008006" key="3">
    <source>
        <dbReference type="Google" id="ProtNLM"/>
    </source>
</evidence>
<accession>A0A9D1V0M0</accession>
<evidence type="ECO:0000313" key="2">
    <source>
        <dbReference type="Proteomes" id="UP000824202"/>
    </source>
</evidence>
<sequence>MKTTLFILGILFFIACSNEKLERTNQLLAKNEIAITEEMDAALQEAIQEHIAIQAGNPNTKSLPVEFQFPSTQEEFDALEFTTLPLYRFDYRVFLENPSAEQLSKAILPAEDEMIFLAKRDRRMTLLMGIEQDAQGEWHKNNLGKNEFYFNRDFALLPELLEKIDGNEFYCLDYFGHLKLVYKQNGETFFAGTINGGNAETEKEFAKGALRLSQYTKENLERIAQYKEGIQ</sequence>